<dbReference type="InterPro" id="IPR016166">
    <property type="entry name" value="FAD-bd_PCMH"/>
</dbReference>
<organism evidence="7 8">
    <name type="scientific">Tenggerimyces flavus</name>
    <dbReference type="NCBI Taxonomy" id="1708749"/>
    <lineage>
        <taxon>Bacteria</taxon>
        <taxon>Bacillati</taxon>
        <taxon>Actinomycetota</taxon>
        <taxon>Actinomycetes</taxon>
        <taxon>Propionibacteriales</taxon>
        <taxon>Nocardioidaceae</taxon>
        <taxon>Tenggerimyces</taxon>
    </lineage>
</organism>
<evidence type="ECO:0000259" key="6">
    <source>
        <dbReference type="PROSITE" id="PS51387"/>
    </source>
</evidence>
<keyword evidence="3" id="KW-0285">Flavoprotein</keyword>
<dbReference type="Pfam" id="PF08031">
    <property type="entry name" value="BBE"/>
    <property type="match status" value="1"/>
</dbReference>
<keyword evidence="5" id="KW-0560">Oxidoreductase</keyword>
<comment type="caution">
    <text evidence="7">The sequence shown here is derived from an EMBL/GenBank/DDBJ whole genome shotgun (WGS) entry which is preliminary data.</text>
</comment>
<dbReference type="PROSITE" id="PS51387">
    <property type="entry name" value="FAD_PCMH"/>
    <property type="match status" value="1"/>
</dbReference>
<reference evidence="8" key="1">
    <citation type="journal article" date="2019" name="Int. J. Syst. Evol. Microbiol.">
        <title>The Global Catalogue of Microorganisms (GCM) 10K type strain sequencing project: providing services to taxonomists for standard genome sequencing and annotation.</title>
        <authorList>
            <consortium name="The Broad Institute Genomics Platform"/>
            <consortium name="The Broad Institute Genome Sequencing Center for Infectious Disease"/>
            <person name="Wu L."/>
            <person name="Ma J."/>
        </authorList>
    </citation>
    <scope>NUCLEOTIDE SEQUENCE [LARGE SCALE GENOMIC DNA]</scope>
    <source>
        <strain evidence="8">CGMCC 4.7241</strain>
    </source>
</reference>
<dbReference type="InterPro" id="IPR012951">
    <property type="entry name" value="BBE"/>
</dbReference>
<dbReference type="RefSeq" id="WP_205120692.1">
    <property type="nucleotide sequence ID" value="NZ_JAFBCM010000001.1"/>
</dbReference>
<evidence type="ECO:0000256" key="1">
    <source>
        <dbReference type="ARBA" id="ARBA00001974"/>
    </source>
</evidence>
<evidence type="ECO:0000256" key="2">
    <source>
        <dbReference type="ARBA" id="ARBA00005466"/>
    </source>
</evidence>
<evidence type="ECO:0000256" key="5">
    <source>
        <dbReference type="ARBA" id="ARBA00023002"/>
    </source>
</evidence>
<name>A0ABV7YC02_9ACTN</name>
<sequence length="428" mass="45192">MTIVQSFTRELAPLVTAEKALAATAVPRTPVGIEATNAADVQAAVRMARELDVPLAVHATGHGSFVAPQGGFQLETAGLGGVTIDPTRQVARVGAGARWGEVLAAASPYGLAGLSGTSPAVGVTGYTLGGGLSWLSRKYGFAADNLLSADVVTADGSLLTVDADQHADLFWALRGGGANFGVVTSLTFRLFPVANVYAGTAYFPFSRAADLLVKFRTWAETREPDELTTSIVLIRSAAHSPVSGPVVAVRGMYVGTPEEGRRALAPLWKVAGEPLADTWRSMPYAESGTIGGIAPRRFETFRSLSGPVIETALSLVSDPEVDELEVRHWGGAMRRSVGRGPVGHRNVPFSIAINGTPSASDGLAQYATGGAFLNFLKDPSRTASAYTTANWRRLRELKRTYDPTNLFGLTHNIRPGSDTVARDGYPLQ</sequence>
<dbReference type="InterPro" id="IPR016169">
    <property type="entry name" value="FAD-bd_PCMH_sub2"/>
</dbReference>
<dbReference type="Pfam" id="PF01565">
    <property type="entry name" value="FAD_binding_4"/>
    <property type="match status" value="1"/>
</dbReference>
<dbReference type="SUPFAM" id="SSF56176">
    <property type="entry name" value="FAD-binding/transporter-associated domain-like"/>
    <property type="match status" value="1"/>
</dbReference>
<dbReference type="Gene3D" id="3.40.462.20">
    <property type="match status" value="1"/>
</dbReference>
<comment type="similarity">
    <text evidence="2">Belongs to the oxygen-dependent FAD-linked oxidoreductase family.</text>
</comment>
<accession>A0ABV7YC02</accession>
<dbReference type="InterPro" id="IPR006094">
    <property type="entry name" value="Oxid_FAD_bind_N"/>
</dbReference>
<proteinExistence type="inferred from homology"/>
<protein>
    <submittedName>
        <fullName evidence="7">FAD-binding oxidoreductase</fullName>
    </submittedName>
</protein>
<dbReference type="Gene3D" id="3.30.43.10">
    <property type="entry name" value="Uridine Diphospho-n-acetylenolpyruvylglucosamine Reductase, domain 2"/>
    <property type="match status" value="1"/>
</dbReference>
<feature type="domain" description="FAD-binding PCMH-type" evidence="6">
    <location>
        <begin position="25"/>
        <end position="193"/>
    </location>
</feature>
<evidence type="ECO:0000313" key="7">
    <source>
        <dbReference type="EMBL" id="MFC3762147.1"/>
    </source>
</evidence>
<dbReference type="InterPro" id="IPR016167">
    <property type="entry name" value="FAD-bd_PCMH_sub1"/>
</dbReference>
<dbReference type="InterPro" id="IPR036318">
    <property type="entry name" value="FAD-bd_PCMH-like_sf"/>
</dbReference>
<dbReference type="Proteomes" id="UP001595699">
    <property type="component" value="Unassembled WGS sequence"/>
</dbReference>
<evidence type="ECO:0000313" key="8">
    <source>
        <dbReference type="Proteomes" id="UP001595699"/>
    </source>
</evidence>
<dbReference type="PANTHER" id="PTHR42973:SF39">
    <property type="entry name" value="FAD-BINDING PCMH-TYPE DOMAIN-CONTAINING PROTEIN"/>
    <property type="match status" value="1"/>
</dbReference>
<keyword evidence="8" id="KW-1185">Reference proteome</keyword>
<evidence type="ECO:0000256" key="3">
    <source>
        <dbReference type="ARBA" id="ARBA00022630"/>
    </source>
</evidence>
<gene>
    <name evidence="7" type="ORF">ACFOUW_15000</name>
</gene>
<evidence type="ECO:0000256" key="4">
    <source>
        <dbReference type="ARBA" id="ARBA00022827"/>
    </source>
</evidence>
<dbReference type="InterPro" id="IPR050416">
    <property type="entry name" value="FAD-linked_Oxidoreductase"/>
</dbReference>
<dbReference type="EMBL" id="JBHRZH010000012">
    <property type="protein sequence ID" value="MFC3762147.1"/>
    <property type="molecule type" value="Genomic_DNA"/>
</dbReference>
<keyword evidence="4" id="KW-0274">FAD</keyword>
<dbReference type="PANTHER" id="PTHR42973">
    <property type="entry name" value="BINDING OXIDOREDUCTASE, PUTATIVE (AFU_ORTHOLOGUE AFUA_1G17690)-RELATED"/>
    <property type="match status" value="1"/>
</dbReference>
<comment type="cofactor">
    <cofactor evidence="1">
        <name>FAD</name>
        <dbReference type="ChEBI" id="CHEBI:57692"/>
    </cofactor>
</comment>
<dbReference type="Gene3D" id="3.30.465.10">
    <property type="match status" value="1"/>
</dbReference>